<dbReference type="OrthoDB" id="37659at2759"/>
<evidence type="ECO:0000256" key="1">
    <source>
        <dbReference type="SAM" id="Phobius"/>
    </source>
</evidence>
<evidence type="ECO:0000313" key="2">
    <source>
        <dbReference type="EMBL" id="KJH46368.1"/>
    </source>
</evidence>
<dbReference type="InterPro" id="IPR036291">
    <property type="entry name" value="NAD(P)-bd_dom_sf"/>
</dbReference>
<keyword evidence="1" id="KW-0472">Membrane</keyword>
<gene>
    <name evidence="2" type="ORF">DICVIV_07578</name>
</gene>
<keyword evidence="3" id="KW-1185">Reference proteome</keyword>
<dbReference type="PANTHER" id="PTHR43550">
    <property type="entry name" value="3-KETODIHYDROSPHINGOSINE REDUCTASE"/>
    <property type="match status" value="1"/>
</dbReference>
<sequence length="191" mass="21356">MVYATRCVVNEMKSRRSGHISFVSSAAGQCSLWGYTAYSPTKFAIRGFADAIQMELLPFNVSVSVLYPPNTDTEGFKMELRTMPEEVRLITETAGTFTSEEVANAHVKDIECGHYATTIGLEGWMLSILTAGGSPERCMFRVLSQVVLAGMFRGVILVYLGYFNRVVKNCHDRKIVGEQLIKSEEMFSYYS</sequence>
<reference evidence="2 3" key="1">
    <citation type="submission" date="2013-11" db="EMBL/GenBank/DDBJ databases">
        <title>Draft genome of the bovine lungworm Dictyocaulus viviparus.</title>
        <authorList>
            <person name="Mitreva M."/>
        </authorList>
    </citation>
    <scope>NUCLEOTIDE SEQUENCE [LARGE SCALE GENOMIC DNA]</scope>
    <source>
        <strain evidence="2 3">HannoverDv2000</strain>
    </source>
</reference>
<dbReference type="Gene3D" id="3.40.50.720">
    <property type="entry name" value="NAD(P)-binding Rossmann-like Domain"/>
    <property type="match status" value="1"/>
</dbReference>
<dbReference type="InterPro" id="IPR002347">
    <property type="entry name" value="SDR_fam"/>
</dbReference>
<protein>
    <submittedName>
        <fullName evidence="2">3-ketodihydrosphingosine reductase domain protein</fullName>
    </submittedName>
</protein>
<proteinExistence type="predicted"/>
<dbReference type="Pfam" id="PF00106">
    <property type="entry name" value="adh_short"/>
    <property type="match status" value="1"/>
</dbReference>
<keyword evidence="1" id="KW-1133">Transmembrane helix</keyword>
<dbReference type="GO" id="GO:0005789">
    <property type="term" value="C:endoplasmic reticulum membrane"/>
    <property type="evidence" value="ECO:0007669"/>
    <property type="project" value="TreeGrafter"/>
</dbReference>
<feature type="transmembrane region" description="Helical" evidence="1">
    <location>
        <begin position="142"/>
        <end position="163"/>
    </location>
</feature>
<dbReference type="GO" id="GO:0047560">
    <property type="term" value="F:3-dehydrosphinganine reductase activity"/>
    <property type="evidence" value="ECO:0007669"/>
    <property type="project" value="TreeGrafter"/>
</dbReference>
<accession>A0A0D8XP08</accession>
<dbReference type="EMBL" id="KN716356">
    <property type="protein sequence ID" value="KJH46368.1"/>
    <property type="molecule type" value="Genomic_DNA"/>
</dbReference>
<dbReference type="GO" id="GO:0006666">
    <property type="term" value="P:3-keto-sphinganine metabolic process"/>
    <property type="evidence" value="ECO:0007669"/>
    <property type="project" value="TreeGrafter"/>
</dbReference>
<name>A0A0D8XP08_DICVI</name>
<dbReference type="PANTHER" id="PTHR43550:SF3">
    <property type="entry name" value="3-KETODIHYDROSPHINGOSINE REDUCTASE"/>
    <property type="match status" value="1"/>
</dbReference>
<organism evidence="2 3">
    <name type="scientific">Dictyocaulus viviparus</name>
    <name type="common">Bovine lungworm</name>
    <dbReference type="NCBI Taxonomy" id="29172"/>
    <lineage>
        <taxon>Eukaryota</taxon>
        <taxon>Metazoa</taxon>
        <taxon>Ecdysozoa</taxon>
        <taxon>Nematoda</taxon>
        <taxon>Chromadorea</taxon>
        <taxon>Rhabditida</taxon>
        <taxon>Rhabditina</taxon>
        <taxon>Rhabditomorpha</taxon>
        <taxon>Strongyloidea</taxon>
        <taxon>Metastrongylidae</taxon>
        <taxon>Dictyocaulus</taxon>
    </lineage>
</organism>
<dbReference type="AlphaFoldDB" id="A0A0D8XP08"/>
<reference evidence="3" key="2">
    <citation type="journal article" date="2016" name="Sci. Rep.">
        <title>Dictyocaulus viviparus genome, variome and transcriptome elucidate lungworm biology and support future intervention.</title>
        <authorList>
            <person name="McNulty S.N."/>
            <person name="Strube C."/>
            <person name="Rosa B.A."/>
            <person name="Martin J.C."/>
            <person name="Tyagi R."/>
            <person name="Choi Y.J."/>
            <person name="Wang Q."/>
            <person name="Hallsworth Pepin K."/>
            <person name="Zhang X."/>
            <person name="Ozersky P."/>
            <person name="Wilson R.K."/>
            <person name="Sternberg P.W."/>
            <person name="Gasser R.B."/>
            <person name="Mitreva M."/>
        </authorList>
    </citation>
    <scope>NUCLEOTIDE SEQUENCE [LARGE SCALE GENOMIC DNA]</scope>
    <source>
        <strain evidence="3">HannoverDv2000</strain>
    </source>
</reference>
<dbReference type="GO" id="GO:0030148">
    <property type="term" value="P:sphingolipid biosynthetic process"/>
    <property type="evidence" value="ECO:0007669"/>
    <property type="project" value="TreeGrafter"/>
</dbReference>
<keyword evidence="1" id="KW-0812">Transmembrane</keyword>
<evidence type="ECO:0000313" key="3">
    <source>
        <dbReference type="Proteomes" id="UP000053766"/>
    </source>
</evidence>
<dbReference type="Proteomes" id="UP000053766">
    <property type="component" value="Unassembled WGS sequence"/>
</dbReference>
<dbReference type="STRING" id="29172.A0A0D8XP08"/>
<dbReference type="SUPFAM" id="SSF51735">
    <property type="entry name" value="NAD(P)-binding Rossmann-fold domains"/>
    <property type="match status" value="1"/>
</dbReference>